<sequence>MSISSSQFRMGSTHPVCPETSSSLSASPSRLASSVELPPSPSHAVYLSSTTNSESTTLSSCSNTIDLWEVWLSFFAARPPTPSDPTLIPFASSMNAATSSTSTSHQISADAFSSKLPRNAHLSCRKSSRPPPTRKSSPAFSQWSKLLWLATWGSCSACAFMAPSPHSCHPAARSLPHLPLASARAHSPIAVFSEVAPAADQPVWQPPGAHPVQKRKISKFDSMAIIGGSAVGGGFLAVPDITAPLGILPSTAGLVATWLFLLLAGLAYVEAAGKLMVKGPSRPGQSSSREEGGGASVLCLSSECFGVRPASVLSALFLVQMMAIITANLLKTAELSTVFLPLLPFPVAVFLAAAAFGIVSFTTPSPILAAANTALTSCMCAGFAALFAVAAVVQPRPANLLAHAQWGRLLPQRGWVIPIFANTLRFGEAVPVVLGQLGPTRLHEARSAVVFGSMLPLLLAVGWSISSISLASLVAQGGVTTVDPVIALLSASPLLSVPMALIAIGAVGSTMIAVILACSQLLDDVFQSRRAPERLVASRLMVVVVPACFACLGSGSYTKLLAFSGAFPTMILYGVLPSLAALLLRLRESGPSFSFRAVPKVPGGKAVLVTLLSMACIMLSINAKLML</sequence>
<feature type="transmembrane region" description="Helical" evidence="9">
    <location>
        <begin position="310"/>
        <end position="330"/>
    </location>
</feature>
<dbReference type="EMBL" id="JBGBPQ010000026">
    <property type="protein sequence ID" value="KAL1499042.1"/>
    <property type="molecule type" value="Genomic_DNA"/>
</dbReference>
<feature type="transmembrane region" description="Helical" evidence="9">
    <location>
        <begin position="342"/>
        <end position="362"/>
    </location>
</feature>
<accession>A0AB34IHU4</accession>
<evidence type="ECO:0000313" key="11">
    <source>
        <dbReference type="Proteomes" id="UP001515480"/>
    </source>
</evidence>
<evidence type="ECO:0008006" key="12">
    <source>
        <dbReference type="Google" id="ProtNLM"/>
    </source>
</evidence>
<keyword evidence="7 9" id="KW-0472">Membrane</keyword>
<keyword evidence="5 9" id="KW-0812">Transmembrane</keyword>
<evidence type="ECO:0000256" key="5">
    <source>
        <dbReference type="ARBA" id="ARBA00022692"/>
    </source>
</evidence>
<evidence type="ECO:0000256" key="4">
    <source>
        <dbReference type="ARBA" id="ARBA00022519"/>
    </source>
</evidence>
<name>A0AB34IHU4_PRYPA</name>
<feature type="transmembrane region" description="Helical" evidence="9">
    <location>
        <begin position="449"/>
        <end position="475"/>
    </location>
</feature>
<dbReference type="PANTHER" id="PTHR32195:SF26">
    <property type="entry name" value="TRYPTOPHAN OR TYROSINE TRANSPORTER PROTEIN"/>
    <property type="match status" value="1"/>
</dbReference>
<evidence type="ECO:0000313" key="10">
    <source>
        <dbReference type="EMBL" id="KAL1499042.1"/>
    </source>
</evidence>
<evidence type="ECO:0000256" key="7">
    <source>
        <dbReference type="ARBA" id="ARBA00023136"/>
    </source>
</evidence>
<keyword evidence="3" id="KW-1003">Cell membrane</keyword>
<keyword evidence="4" id="KW-0997">Cell inner membrane</keyword>
<feature type="compositionally biased region" description="Polar residues" evidence="8">
    <location>
        <begin position="1"/>
        <end position="10"/>
    </location>
</feature>
<dbReference type="PANTHER" id="PTHR32195">
    <property type="entry name" value="OS07G0662800 PROTEIN"/>
    <property type="match status" value="1"/>
</dbReference>
<dbReference type="GO" id="GO:0003333">
    <property type="term" value="P:amino acid transmembrane transport"/>
    <property type="evidence" value="ECO:0007669"/>
    <property type="project" value="InterPro"/>
</dbReference>
<keyword evidence="2" id="KW-0813">Transport</keyword>
<evidence type="ECO:0000256" key="6">
    <source>
        <dbReference type="ARBA" id="ARBA00022989"/>
    </source>
</evidence>
<dbReference type="InterPro" id="IPR018227">
    <property type="entry name" value="Amino_acid_transport_2"/>
</dbReference>
<feature type="transmembrane region" description="Helical" evidence="9">
    <location>
        <begin position="247"/>
        <end position="269"/>
    </location>
</feature>
<feature type="region of interest" description="Disordered" evidence="8">
    <location>
        <begin position="1"/>
        <end position="38"/>
    </location>
</feature>
<dbReference type="GO" id="GO:0005886">
    <property type="term" value="C:plasma membrane"/>
    <property type="evidence" value="ECO:0007669"/>
    <property type="project" value="UniProtKB-SubCell"/>
</dbReference>
<feature type="compositionally biased region" description="Low complexity" evidence="8">
    <location>
        <begin position="21"/>
        <end position="34"/>
    </location>
</feature>
<evidence type="ECO:0000256" key="8">
    <source>
        <dbReference type="SAM" id="MobiDB-lite"/>
    </source>
</evidence>
<keyword evidence="6 9" id="KW-1133">Transmembrane helix</keyword>
<feature type="transmembrane region" description="Helical" evidence="9">
    <location>
        <begin position="495"/>
        <end position="519"/>
    </location>
</feature>
<dbReference type="Pfam" id="PF03222">
    <property type="entry name" value="Trp_Tyr_perm"/>
    <property type="match status" value="1"/>
</dbReference>
<comment type="subcellular location">
    <subcellularLocation>
        <location evidence="1">Cell inner membrane</location>
        <topology evidence="1">Multi-pass membrane protein</topology>
    </subcellularLocation>
</comment>
<feature type="transmembrane region" description="Helical" evidence="9">
    <location>
        <begin position="223"/>
        <end position="241"/>
    </location>
</feature>
<evidence type="ECO:0000256" key="1">
    <source>
        <dbReference type="ARBA" id="ARBA00004429"/>
    </source>
</evidence>
<organism evidence="10 11">
    <name type="scientific">Prymnesium parvum</name>
    <name type="common">Toxic golden alga</name>
    <dbReference type="NCBI Taxonomy" id="97485"/>
    <lineage>
        <taxon>Eukaryota</taxon>
        <taxon>Haptista</taxon>
        <taxon>Haptophyta</taxon>
        <taxon>Prymnesiophyceae</taxon>
        <taxon>Prymnesiales</taxon>
        <taxon>Prymnesiaceae</taxon>
        <taxon>Prymnesium</taxon>
    </lineage>
</organism>
<gene>
    <name evidence="10" type="ORF">AB1Y20_013558</name>
</gene>
<feature type="transmembrane region" description="Helical" evidence="9">
    <location>
        <begin position="540"/>
        <end position="560"/>
    </location>
</feature>
<keyword evidence="11" id="KW-1185">Reference proteome</keyword>
<feature type="transmembrane region" description="Helical" evidence="9">
    <location>
        <begin position="374"/>
        <end position="395"/>
    </location>
</feature>
<evidence type="ECO:0000256" key="3">
    <source>
        <dbReference type="ARBA" id="ARBA00022475"/>
    </source>
</evidence>
<reference evidence="10 11" key="1">
    <citation type="journal article" date="2024" name="Science">
        <title>Giant polyketide synthase enzymes in the biosynthesis of giant marine polyether toxins.</title>
        <authorList>
            <person name="Fallon T.R."/>
            <person name="Shende V.V."/>
            <person name="Wierzbicki I.H."/>
            <person name="Pendleton A.L."/>
            <person name="Watervoot N.F."/>
            <person name="Auber R.P."/>
            <person name="Gonzalez D.J."/>
            <person name="Wisecaver J.H."/>
            <person name="Moore B.S."/>
        </authorList>
    </citation>
    <scope>NUCLEOTIDE SEQUENCE [LARGE SCALE GENOMIC DNA]</scope>
    <source>
        <strain evidence="10 11">12B1</strain>
    </source>
</reference>
<feature type="transmembrane region" description="Helical" evidence="9">
    <location>
        <begin position="566"/>
        <end position="586"/>
    </location>
</feature>
<comment type="caution">
    <text evidence="10">The sequence shown here is derived from an EMBL/GenBank/DDBJ whole genome shotgun (WGS) entry which is preliminary data.</text>
</comment>
<evidence type="ECO:0000256" key="2">
    <source>
        <dbReference type="ARBA" id="ARBA00022448"/>
    </source>
</evidence>
<protein>
    <recommendedName>
        <fullName evidence="12">Amino acid transporter transmembrane domain-containing protein</fullName>
    </recommendedName>
</protein>
<feature type="transmembrane region" description="Helical" evidence="9">
    <location>
        <begin position="606"/>
        <end position="625"/>
    </location>
</feature>
<proteinExistence type="predicted"/>
<dbReference type="AlphaFoldDB" id="A0AB34IHU4"/>
<feature type="transmembrane region" description="Helical" evidence="9">
    <location>
        <begin position="415"/>
        <end position="437"/>
    </location>
</feature>
<dbReference type="Proteomes" id="UP001515480">
    <property type="component" value="Unassembled WGS sequence"/>
</dbReference>
<evidence type="ECO:0000256" key="9">
    <source>
        <dbReference type="SAM" id="Phobius"/>
    </source>
</evidence>